<dbReference type="AlphaFoldDB" id="A0A0E3WDJ0"/>
<dbReference type="Gene3D" id="3.40.50.150">
    <property type="entry name" value="Vaccinia Virus protein VP39"/>
    <property type="match status" value="1"/>
</dbReference>
<reference evidence="2 3" key="1">
    <citation type="submission" date="2015-03" db="EMBL/GenBank/DDBJ databases">
        <authorList>
            <person name="Urmite Genomes"/>
        </authorList>
    </citation>
    <scope>NUCLEOTIDE SEQUENCE [LARGE SCALE GENOMIC DNA]</scope>
    <source>
        <strain evidence="2 3">CSUR P1491</strain>
    </source>
</reference>
<gene>
    <name evidence="2" type="ORF">BN1232_04793</name>
</gene>
<evidence type="ECO:0000313" key="2">
    <source>
        <dbReference type="EMBL" id="CQD20122.1"/>
    </source>
</evidence>
<name>A0A0E3WDJ0_MYCLN</name>
<accession>A0A0E3WDJ0</accession>
<protein>
    <submittedName>
        <fullName evidence="2">Methyltransferase</fullName>
    </submittedName>
</protein>
<dbReference type="GO" id="GO:0032259">
    <property type="term" value="P:methylation"/>
    <property type="evidence" value="ECO:0007669"/>
    <property type="project" value="UniProtKB-KW"/>
</dbReference>
<dbReference type="STRING" id="141349.BN1232_04793"/>
<sequence length="274" mass="29781">MKTIITRLVRRSQPTRRYGRLACKAMRQDPVETTRGLMSRTAELRHGFLDVLGESTSAPVPTVAQRAMNSPFVATVYERLWRPTAFYAASGLTHRAEQRRAASALQLPTAHRLLDVACGPGNFTAPLAAELPDGGLAVGFDISESMLTRAVADNSGPHTCYVRGDARMLPFGDETFDAVCCFGALYLMPEPFRVAAEMVRVLRPGGRIAILTSYAPDAAAVRHLMTAVARIIGLTVFGRRDFVDLFSSAGLVDIEQQTQRVVQFVVAAKPAATT</sequence>
<dbReference type="GO" id="GO:0008757">
    <property type="term" value="F:S-adenosylmethionine-dependent methyltransferase activity"/>
    <property type="evidence" value="ECO:0007669"/>
    <property type="project" value="InterPro"/>
</dbReference>
<dbReference type="Pfam" id="PF08241">
    <property type="entry name" value="Methyltransf_11"/>
    <property type="match status" value="1"/>
</dbReference>
<dbReference type="SUPFAM" id="SSF53335">
    <property type="entry name" value="S-adenosyl-L-methionine-dependent methyltransferases"/>
    <property type="match status" value="1"/>
</dbReference>
<dbReference type="EMBL" id="CTEE01000001">
    <property type="protein sequence ID" value="CQD20122.1"/>
    <property type="molecule type" value="Genomic_DNA"/>
</dbReference>
<dbReference type="InterPro" id="IPR029063">
    <property type="entry name" value="SAM-dependent_MTases_sf"/>
</dbReference>
<organism evidence="2 3">
    <name type="scientific">Mycobacterium lentiflavum</name>
    <dbReference type="NCBI Taxonomy" id="141349"/>
    <lineage>
        <taxon>Bacteria</taxon>
        <taxon>Bacillati</taxon>
        <taxon>Actinomycetota</taxon>
        <taxon>Actinomycetes</taxon>
        <taxon>Mycobacteriales</taxon>
        <taxon>Mycobacteriaceae</taxon>
        <taxon>Mycobacterium</taxon>
        <taxon>Mycobacterium simiae complex</taxon>
    </lineage>
</organism>
<evidence type="ECO:0000313" key="3">
    <source>
        <dbReference type="Proteomes" id="UP000199251"/>
    </source>
</evidence>
<dbReference type="CDD" id="cd02440">
    <property type="entry name" value="AdoMet_MTases"/>
    <property type="match status" value="1"/>
</dbReference>
<dbReference type="InterPro" id="IPR013216">
    <property type="entry name" value="Methyltransf_11"/>
</dbReference>
<keyword evidence="2" id="KW-0808">Transferase</keyword>
<feature type="domain" description="Methyltransferase type 11" evidence="1">
    <location>
        <begin position="114"/>
        <end position="210"/>
    </location>
</feature>
<proteinExistence type="predicted"/>
<dbReference type="Proteomes" id="UP000199251">
    <property type="component" value="Unassembled WGS sequence"/>
</dbReference>
<dbReference type="PANTHER" id="PTHR43591">
    <property type="entry name" value="METHYLTRANSFERASE"/>
    <property type="match status" value="1"/>
</dbReference>
<evidence type="ECO:0000259" key="1">
    <source>
        <dbReference type="Pfam" id="PF08241"/>
    </source>
</evidence>
<keyword evidence="2" id="KW-0489">Methyltransferase</keyword>
<dbReference type="PANTHER" id="PTHR43591:SF24">
    <property type="entry name" value="2-METHOXY-6-POLYPRENYL-1,4-BENZOQUINOL METHYLASE, MITOCHONDRIAL"/>
    <property type="match status" value="1"/>
</dbReference>